<feature type="transmembrane region" description="Helical" evidence="11">
    <location>
        <begin position="382"/>
        <end position="403"/>
    </location>
</feature>
<comment type="cofactor">
    <cofactor evidence="1">
        <name>Zn(2+)</name>
        <dbReference type="ChEBI" id="CHEBI:29105"/>
    </cofactor>
</comment>
<dbReference type="SUPFAM" id="SSF50129">
    <property type="entry name" value="GroES-like"/>
    <property type="match status" value="1"/>
</dbReference>
<evidence type="ECO:0000256" key="8">
    <source>
        <dbReference type="ARBA" id="ARBA00023002"/>
    </source>
</evidence>
<feature type="transmembrane region" description="Helical" evidence="11">
    <location>
        <begin position="468"/>
        <end position="486"/>
    </location>
</feature>
<dbReference type="GO" id="GO:0016020">
    <property type="term" value="C:membrane"/>
    <property type="evidence" value="ECO:0007669"/>
    <property type="project" value="UniProtKB-SubCell"/>
</dbReference>
<keyword evidence="6" id="KW-0862">Zinc</keyword>
<evidence type="ECO:0000256" key="7">
    <source>
        <dbReference type="ARBA" id="ARBA00022989"/>
    </source>
</evidence>
<dbReference type="SMART" id="SM00829">
    <property type="entry name" value="PKS_ER"/>
    <property type="match status" value="1"/>
</dbReference>
<evidence type="ECO:0000313" key="13">
    <source>
        <dbReference type="EMBL" id="RGP74665.1"/>
    </source>
</evidence>
<organism evidence="13 14">
    <name type="scientific">Fusarium sporotrichioides</name>
    <dbReference type="NCBI Taxonomy" id="5514"/>
    <lineage>
        <taxon>Eukaryota</taxon>
        <taxon>Fungi</taxon>
        <taxon>Dikarya</taxon>
        <taxon>Ascomycota</taxon>
        <taxon>Pezizomycotina</taxon>
        <taxon>Sordariomycetes</taxon>
        <taxon>Hypocreomycetidae</taxon>
        <taxon>Hypocreales</taxon>
        <taxon>Nectriaceae</taxon>
        <taxon>Fusarium</taxon>
    </lineage>
</organism>
<dbReference type="SMART" id="SM00724">
    <property type="entry name" value="TLC"/>
    <property type="match status" value="1"/>
</dbReference>
<keyword evidence="14" id="KW-1185">Reference proteome</keyword>
<feature type="transmembrane region" description="Helical" evidence="11">
    <location>
        <begin position="424"/>
        <end position="448"/>
    </location>
</feature>
<evidence type="ECO:0000256" key="1">
    <source>
        <dbReference type="ARBA" id="ARBA00001947"/>
    </source>
</evidence>
<evidence type="ECO:0000256" key="3">
    <source>
        <dbReference type="ARBA" id="ARBA00008072"/>
    </source>
</evidence>
<feature type="domain" description="TLC" evidence="12">
    <location>
        <begin position="418"/>
        <end position="596"/>
    </location>
</feature>
<keyword evidence="7 11" id="KW-1133">Transmembrane helix</keyword>
<keyword evidence="13" id="KW-0808">Transferase</keyword>
<keyword evidence="4 10" id="KW-0812">Transmembrane</keyword>
<keyword evidence="9 10" id="KW-0472">Membrane</keyword>
<dbReference type="InterPro" id="IPR013154">
    <property type="entry name" value="ADH-like_N"/>
</dbReference>
<evidence type="ECO:0000256" key="10">
    <source>
        <dbReference type="PROSITE-ProRule" id="PRU00205"/>
    </source>
</evidence>
<reference evidence="13 14" key="1">
    <citation type="journal article" date="2018" name="PLoS Pathog.">
        <title>Evolution of structural diversity of trichothecenes, a family of toxins produced by plant pathogenic and entomopathogenic fungi.</title>
        <authorList>
            <person name="Proctor R.H."/>
            <person name="McCormick S.P."/>
            <person name="Kim H.S."/>
            <person name="Cardoza R.E."/>
            <person name="Stanley A.M."/>
            <person name="Lindo L."/>
            <person name="Kelly A."/>
            <person name="Brown D.W."/>
            <person name="Lee T."/>
            <person name="Vaughan M.M."/>
            <person name="Alexander N.J."/>
            <person name="Busman M."/>
            <person name="Gutierrez S."/>
        </authorList>
    </citation>
    <scope>NUCLEOTIDE SEQUENCE [LARGE SCALE GENOMIC DNA]</scope>
    <source>
        <strain evidence="13 14">NRRL 3299</strain>
    </source>
</reference>
<keyword evidence="13" id="KW-0012">Acyltransferase</keyword>
<name>A0A395SRT7_FUSSP</name>
<dbReference type="InterPro" id="IPR011032">
    <property type="entry name" value="GroES-like_sf"/>
</dbReference>
<dbReference type="PANTHER" id="PTHR42940:SF8">
    <property type="entry name" value="VACUOLAR PROTEIN SORTING-ASSOCIATED PROTEIN 11"/>
    <property type="match status" value="1"/>
</dbReference>
<dbReference type="GO" id="GO:0004022">
    <property type="term" value="F:alcohol dehydrogenase (NAD+) activity"/>
    <property type="evidence" value="ECO:0007669"/>
    <property type="project" value="TreeGrafter"/>
</dbReference>
<comment type="subcellular location">
    <subcellularLocation>
        <location evidence="2">Membrane</location>
        <topology evidence="2">Multi-pass membrane protein</topology>
    </subcellularLocation>
</comment>
<accession>A0A395SRT7</accession>
<evidence type="ECO:0000256" key="2">
    <source>
        <dbReference type="ARBA" id="ARBA00004141"/>
    </source>
</evidence>
<dbReference type="Pfam" id="PF00107">
    <property type="entry name" value="ADH_zinc_N"/>
    <property type="match status" value="1"/>
</dbReference>
<dbReference type="Gene3D" id="3.40.50.720">
    <property type="entry name" value="NAD(P)-binding Rossmann-like Domain"/>
    <property type="match status" value="1"/>
</dbReference>
<keyword evidence="8" id="KW-0560">Oxidoreductase</keyword>
<evidence type="ECO:0000256" key="9">
    <source>
        <dbReference type="ARBA" id="ARBA00023136"/>
    </source>
</evidence>
<dbReference type="EMBL" id="PXOF01000020">
    <property type="protein sequence ID" value="RGP74665.1"/>
    <property type="molecule type" value="Genomic_DNA"/>
</dbReference>
<dbReference type="GO" id="GO:0046872">
    <property type="term" value="F:metal ion binding"/>
    <property type="evidence" value="ECO:0007669"/>
    <property type="project" value="UniProtKB-KW"/>
</dbReference>
<dbReference type="GO" id="GO:0016746">
    <property type="term" value="F:acyltransferase activity"/>
    <property type="evidence" value="ECO:0007669"/>
    <property type="project" value="UniProtKB-KW"/>
</dbReference>
<evidence type="ECO:0000256" key="11">
    <source>
        <dbReference type="SAM" id="Phobius"/>
    </source>
</evidence>
<dbReference type="InterPro" id="IPR006634">
    <property type="entry name" value="TLC-dom"/>
</dbReference>
<dbReference type="STRING" id="5514.A0A395SRT7"/>
<sequence>MKAIQIKEFNAPYSVSEVDKPKPRPHQLLVQIKAGGFCHTDCMALAGEFGSKLPFIGSHEPTGVVVEVGSEVQGFAEGDRVGCLNFDSCCGNCPDCKAGKPIYCDAPLMKGITADGAWAEYMAADARFAVKLPDALEFPTAACMMCAGATIYGGIKNAKVPAGGSIGIVGIGGLGHIGTQLAKAMGYQVAAIDAKQDTLDLVSSYALKPDISILATDPPESSMKKITDVVKSDYPGLDATIIATDAPAAFDLAAQLTRKHGTMVLLGQPEKGITLSYHNIIFRDIKLVGSLLADRPVLEELLELVVKHDIQVKIKEWKIEDAEEMRQEYLTGKNSGICLALLAPLLLAQCNTVTRTFTEKFISLSYLNPETEEYGVGLSDNYLVAVLIVLLTGLRDGTMRFILGPIASVWGLSKDKSMRFKEQAWLFIYYSTCWSVGMYIYATSPYWLDLKAMWTNWPNREVSSLMKSYMLAQLAFWLQQIIVVNIEKRRKDYWQMISHHIVTIALVYSSYRYGLTQVGNVVLILMDLNDLIFSVAKCLKYMGLQTLCDIMFGVFVVSWVLCRHVAFVMVCWSVYAHSLVIAGSTCYTGSGGNIIGPKPVPQNEGNFYMLEPLVYDSGRICYDYTIKSLFLSVFRVLRGGNAEDTRSDDEGEDEEHEIMTPIEVVVDTEKLECPLRFS</sequence>
<dbReference type="Pfam" id="PF03798">
    <property type="entry name" value="TRAM_LAG1_CLN8"/>
    <property type="match status" value="1"/>
</dbReference>
<dbReference type="InterPro" id="IPR020843">
    <property type="entry name" value="ER"/>
</dbReference>
<dbReference type="PANTHER" id="PTHR42940">
    <property type="entry name" value="ALCOHOL DEHYDROGENASE 1-RELATED"/>
    <property type="match status" value="1"/>
</dbReference>
<comment type="caution">
    <text evidence="13">The sequence shown here is derived from an EMBL/GenBank/DDBJ whole genome shotgun (WGS) entry which is preliminary data.</text>
</comment>
<dbReference type="AlphaFoldDB" id="A0A395SRT7"/>
<protein>
    <submittedName>
        <fullName evidence="13">Sphingosine n-acyltransferase lag1</fullName>
    </submittedName>
</protein>
<dbReference type="Gene3D" id="3.90.180.10">
    <property type="entry name" value="Medium-chain alcohol dehydrogenases, catalytic domain"/>
    <property type="match status" value="1"/>
</dbReference>
<evidence type="ECO:0000313" key="14">
    <source>
        <dbReference type="Proteomes" id="UP000266152"/>
    </source>
</evidence>
<evidence type="ECO:0000256" key="6">
    <source>
        <dbReference type="ARBA" id="ARBA00022833"/>
    </source>
</evidence>
<dbReference type="SUPFAM" id="SSF51735">
    <property type="entry name" value="NAD(P)-binding Rossmann-fold domains"/>
    <property type="match status" value="1"/>
</dbReference>
<dbReference type="PROSITE" id="PS50922">
    <property type="entry name" value="TLC"/>
    <property type="match status" value="1"/>
</dbReference>
<feature type="transmembrane region" description="Helical" evidence="11">
    <location>
        <begin position="551"/>
        <end position="575"/>
    </location>
</feature>
<dbReference type="InterPro" id="IPR036291">
    <property type="entry name" value="NAD(P)-bd_dom_sf"/>
</dbReference>
<keyword evidence="5" id="KW-0479">Metal-binding</keyword>
<gene>
    <name evidence="13" type="ORF">FSPOR_1243</name>
</gene>
<proteinExistence type="inferred from homology"/>
<dbReference type="Pfam" id="PF08240">
    <property type="entry name" value="ADH_N"/>
    <property type="match status" value="1"/>
</dbReference>
<dbReference type="GO" id="GO:0005737">
    <property type="term" value="C:cytoplasm"/>
    <property type="evidence" value="ECO:0007669"/>
    <property type="project" value="TreeGrafter"/>
</dbReference>
<comment type="similarity">
    <text evidence="3">Belongs to the zinc-containing alcohol dehydrogenase family.</text>
</comment>
<evidence type="ECO:0000256" key="5">
    <source>
        <dbReference type="ARBA" id="ARBA00022723"/>
    </source>
</evidence>
<evidence type="ECO:0000256" key="4">
    <source>
        <dbReference type="ARBA" id="ARBA00022692"/>
    </source>
</evidence>
<evidence type="ECO:0000259" key="12">
    <source>
        <dbReference type="PROSITE" id="PS50922"/>
    </source>
</evidence>
<dbReference type="InterPro" id="IPR013149">
    <property type="entry name" value="ADH-like_C"/>
</dbReference>
<dbReference type="Proteomes" id="UP000266152">
    <property type="component" value="Unassembled WGS sequence"/>
</dbReference>